<dbReference type="AlphaFoldDB" id="A0A0D0CUY6"/>
<accession>A0A0D0CUY6</accession>
<dbReference type="EMBL" id="KN834778">
    <property type="protein sequence ID" value="KIK59718.1"/>
    <property type="molecule type" value="Genomic_DNA"/>
</dbReference>
<dbReference type="InterPro" id="IPR009091">
    <property type="entry name" value="RCC1/BLIP-II"/>
</dbReference>
<evidence type="ECO:0000256" key="2">
    <source>
        <dbReference type="SAM" id="MobiDB-lite"/>
    </source>
</evidence>
<sequence length="563" mass="61102">MFSARRVFSSKVYQAKSRQRLAATSAIIAASVLVYSGLKNKVIQNDSLPPNSFKSEHVQEKPNGPIPNSENTLNTLVWGSNNSQTLLPNTSSPETIRLPTTAKWLDNVALRDLVLHKEYATAVDARGNVYKWGKNAEPSCILKGKNIVQVQLTDGKVYALSASGVIFALDAKCTLQSSERSPATRSNLSWRPTSWFRDPETIEASWEITPASPLQWGEKFISISAGQDHLLGLTSLGRAFAHPINNKANVYGQLGFRKFDVPDTSSPQSKKRTFVELVPKSVSDPYAKASPFKRPVSEPEQDATKISFPFCANIFEIPSLKNIKLSKLVAGGRSSFALTSTGRVLGWGANEYGQIGLGDNVTLDTITVPTEVVLWRMVSSGTQTKCLDVSAGGDLTCFTVERAGQIGTAGPLANIEVLVSGNGQYGSLGNNLYTNVQGNPIRARNVSNLSEYDDATKSLKPIAPDSISVSPTGHVLLTLNNTMGRDLLAWGRNYDSELGNGKRSGLAIPTTLTTADGERFMLRRKRAKEVLDLDGKVCKLSVEIEQKAVAGYSSSVVFWKISI</sequence>
<dbReference type="Gene3D" id="2.130.10.30">
    <property type="entry name" value="Regulator of chromosome condensation 1/beta-lactamase-inhibitor protein II"/>
    <property type="match status" value="1"/>
</dbReference>
<feature type="repeat" description="RCC1" evidence="1">
    <location>
        <begin position="342"/>
        <end position="402"/>
    </location>
</feature>
<dbReference type="InterPro" id="IPR000408">
    <property type="entry name" value="Reg_chr_condens"/>
</dbReference>
<dbReference type="SUPFAM" id="SSF50985">
    <property type="entry name" value="RCC1/BLIP-II"/>
    <property type="match status" value="1"/>
</dbReference>
<evidence type="ECO:0000313" key="4">
    <source>
        <dbReference type="EMBL" id="KIK59718.1"/>
    </source>
</evidence>
<dbReference type="HOGENOM" id="CLU_021989_0_0_1"/>
<dbReference type="PROSITE" id="PS50012">
    <property type="entry name" value="RCC1_3"/>
    <property type="match status" value="1"/>
</dbReference>
<organism evidence="4 5">
    <name type="scientific">Collybiopsis luxurians FD-317 M1</name>
    <dbReference type="NCBI Taxonomy" id="944289"/>
    <lineage>
        <taxon>Eukaryota</taxon>
        <taxon>Fungi</taxon>
        <taxon>Dikarya</taxon>
        <taxon>Basidiomycota</taxon>
        <taxon>Agaricomycotina</taxon>
        <taxon>Agaricomycetes</taxon>
        <taxon>Agaricomycetidae</taxon>
        <taxon>Agaricales</taxon>
        <taxon>Marasmiineae</taxon>
        <taxon>Omphalotaceae</taxon>
        <taxon>Collybiopsis</taxon>
        <taxon>Collybiopsis luxurians</taxon>
    </lineage>
</organism>
<proteinExistence type="predicted"/>
<name>A0A0D0CUY6_9AGAR</name>
<dbReference type="PANTHER" id="PTHR47563:SF1">
    <property type="entry name" value="PROTEIN FMP25, MITOCHONDRIAL"/>
    <property type="match status" value="1"/>
</dbReference>
<keyword evidence="3" id="KW-0472">Membrane</keyword>
<protein>
    <submittedName>
        <fullName evidence="4">Uncharacterized protein</fullName>
    </submittedName>
</protein>
<keyword evidence="5" id="KW-1185">Reference proteome</keyword>
<dbReference type="Pfam" id="PF00415">
    <property type="entry name" value="RCC1"/>
    <property type="match status" value="1"/>
</dbReference>
<keyword evidence="3" id="KW-1133">Transmembrane helix</keyword>
<dbReference type="PANTHER" id="PTHR47563">
    <property type="entry name" value="PROTEIN FMP25, MITOCHONDRIAL"/>
    <property type="match status" value="1"/>
</dbReference>
<dbReference type="InterPro" id="IPR053245">
    <property type="entry name" value="MitoProcess-Associated"/>
</dbReference>
<feature type="transmembrane region" description="Helical" evidence="3">
    <location>
        <begin position="21"/>
        <end position="38"/>
    </location>
</feature>
<dbReference type="GO" id="GO:0005743">
    <property type="term" value="C:mitochondrial inner membrane"/>
    <property type="evidence" value="ECO:0007669"/>
    <property type="project" value="TreeGrafter"/>
</dbReference>
<evidence type="ECO:0000256" key="3">
    <source>
        <dbReference type="SAM" id="Phobius"/>
    </source>
</evidence>
<evidence type="ECO:0000256" key="1">
    <source>
        <dbReference type="PROSITE-ProRule" id="PRU00235"/>
    </source>
</evidence>
<reference evidence="4 5" key="1">
    <citation type="submission" date="2014-04" db="EMBL/GenBank/DDBJ databases">
        <title>Evolutionary Origins and Diversification of the Mycorrhizal Mutualists.</title>
        <authorList>
            <consortium name="DOE Joint Genome Institute"/>
            <consortium name="Mycorrhizal Genomics Consortium"/>
            <person name="Kohler A."/>
            <person name="Kuo A."/>
            <person name="Nagy L.G."/>
            <person name="Floudas D."/>
            <person name="Copeland A."/>
            <person name="Barry K.W."/>
            <person name="Cichocki N."/>
            <person name="Veneault-Fourrey C."/>
            <person name="LaButti K."/>
            <person name="Lindquist E.A."/>
            <person name="Lipzen A."/>
            <person name="Lundell T."/>
            <person name="Morin E."/>
            <person name="Murat C."/>
            <person name="Riley R."/>
            <person name="Ohm R."/>
            <person name="Sun H."/>
            <person name="Tunlid A."/>
            <person name="Henrissat B."/>
            <person name="Grigoriev I.V."/>
            <person name="Hibbett D.S."/>
            <person name="Martin F."/>
        </authorList>
    </citation>
    <scope>NUCLEOTIDE SEQUENCE [LARGE SCALE GENOMIC DNA]</scope>
    <source>
        <strain evidence="4 5">FD-317 M1</strain>
    </source>
</reference>
<dbReference type="OrthoDB" id="10256179at2759"/>
<evidence type="ECO:0000313" key="5">
    <source>
        <dbReference type="Proteomes" id="UP000053593"/>
    </source>
</evidence>
<feature type="region of interest" description="Disordered" evidence="2">
    <location>
        <begin position="49"/>
        <end position="70"/>
    </location>
</feature>
<dbReference type="GO" id="GO:0034551">
    <property type="term" value="P:mitochondrial respiratory chain complex III assembly"/>
    <property type="evidence" value="ECO:0007669"/>
    <property type="project" value="TreeGrafter"/>
</dbReference>
<dbReference type="Proteomes" id="UP000053593">
    <property type="component" value="Unassembled WGS sequence"/>
</dbReference>
<keyword evidence="3" id="KW-0812">Transmembrane</keyword>
<gene>
    <name evidence="4" type="ORF">GYMLUDRAFT_168962</name>
</gene>